<feature type="region of interest" description="Disordered" evidence="1">
    <location>
        <begin position="1"/>
        <end position="41"/>
    </location>
</feature>
<organism evidence="2 3">
    <name type="scientific">Phyllotreta striolata</name>
    <name type="common">Striped flea beetle</name>
    <name type="synonym">Crioceris striolata</name>
    <dbReference type="NCBI Taxonomy" id="444603"/>
    <lineage>
        <taxon>Eukaryota</taxon>
        <taxon>Metazoa</taxon>
        <taxon>Ecdysozoa</taxon>
        <taxon>Arthropoda</taxon>
        <taxon>Hexapoda</taxon>
        <taxon>Insecta</taxon>
        <taxon>Pterygota</taxon>
        <taxon>Neoptera</taxon>
        <taxon>Endopterygota</taxon>
        <taxon>Coleoptera</taxon>
        <taxon>Polyphaga</taxon>
        <taxon>Cucujiformia</taxon>
        <taxon>Chrysomeloidea</taxon>
        <taxon>Chrysomelidae</taxon>
        <taxon>Galerucinae</taxon>
        <taxon>Alticini</taxon>
        <taxon>Phyllotreta</taxon>
    </lineage>
</organism>
<dbReference type="Proteomes" id="UP001153712">
    <property type="component" value="Chromosome 4"/>
</dbReference>
<feature type="compositionally biased region" description="Polar residues" evidence="1">
    <location>
        <begin position="1"/>
        <end position="11"/>
    </location>
</feature>
<evidence type="ECO:0000313" key="2">
    <source>
        <dbReference type="EMBL" id="CAG9861694.1"/>
    </source>
</evidence>
<evidence type="ECO:0000313" key="3">
    <source>
        <dbReference type="Proteomes" id="UP001153712"/>
    </source>
</evidence>
<reference evidence="2" key="1">
    <citation type="submission" date="2022-01" db="EMBL/GenBank/DDBJ databases">
        <authorList>
            <person name="King R."/>
        </authorList>
    </citation>
    <scope>NUCLEOTIDE SEQUENCE</scope>
</reference>
<proteinExistence type="predicted"/>
<dbReference type="EMBL" id="OU900097">
    <property type="protein sequence ID" value="CAG9861694.1"/>
    <property type="molecule type" value="Genomic_DNA"/>
</dbReference>
<dbReference type="OrthoDB" id="7692348at2759"/>
<dbReference type="AlphaFoldDB" id="A0A9N9TMQ8"/>
<evidence type="ECO:0000256" key="1">
    <source>
        <dbReference type="SAM" id="MobiDB-lite"/>
    </source>
</evidence>
<feature type="region of interest" description="Disordered" evidence="1">
    <location>
        <begin position="190"/>
        <end position="222"/>
    </location>
</feature>
<keyword evidence="3" id="KW-1185">Reference proteome</keyword>
<name>A0A9N9TMQ8_PHYSR</name>
<sequence length="222" mass="24967">MEENNNWNNMSRAAPSRAKRGDSARSNYHRNRPSRVNPVNAARSQAYIDDITFNAMITSGMMGVLAPVHFTQFRVPVRQTSEPNQNDVPGAQQIDYRLGWIPKNLNLSSISNNEKGKAGPSKFKSTDKELLAELLKDEGPPKKDSRFLLPKLNVEESDKADENVRTKKKETVMQWFDKVVESELSKRKNPISSDFPGKFKSNAGKISSKIDVTKKESTKGID</sequence>
<gene>
    <name evidence="2" type="ORF">PHYEVI_LOCUS8025</name>
</gene>
<protein>
    <submittedName>
        <fullName evidence="2">Uncharacterized protein</fullName>
    </submittedName>
</protein>
<feature type="compositionally biased region" description="Basic and acidic residues" evidence="1">
    <location>
        <begin position="211"/>
        <end position="222"/>
    </location>
</feature>
<accession>A0A9N9TMQ8</accession>